<dbReference type="Gene3D" id="2.160.20.10">
    <property type="entry name" value="Single-stranded right-handed beta-helix, Pectin lyase-like"/>
    <property type="match status" value="1"/>
</dbReference>
<sequence length="471" mass="49906">MDRGRPAAVRARGSLEAEIPMSDRKRLAVGVTALALMTVSVISTPAAAAAPVTYYVDSVSGNDARQGTSEATAWRTLSKANAANLTAGSKLLLRRGGTWAEQLLITESGTQAAPIVVEAYGTGAKPVIKGTDEVACVLLSGDHLEVYDLQVGVEGAGRCEWSGFSIEGDHNFLNRNYITGASAGVFIDEDADYTSINNNEFVNNNVMSVNTDASEMGEEYSNDDSGAFAILVHGDDSEISWNDIRGSIAPSFDYVFDGAAVEIFKGSRNRVHHNISVDNDTFTELGTLTSANGQTQDPDGTADNVFEYNAIYGDRTRGGMVTRGPYKEEAGSPIEPNGPVLRTVFRNNSIYLTHEDAEGVVCDATCTNQHLTMTQNAIYAKKKSVYAPGVTGAANSYNVLEGDQYQAGDDGVGNFFEDPRFDPANPLRPLAGSKAIGLGRVAYGQVDLNGVAVGSGGGIEAGAYEYVAAQR</sequence>
<dbReference type="SUPFAM" id="SSF51126">
    <property type="entry name" value="Pectin lyase-like"/>
    <property type="match status" value="1"/>
</dbReference>
<evidence type="ECO:0000313" key="1">
    <source>
        <dbReference type="EMBL" id="GAA2211832.1"/>
    </source>
</evidence>
<keyword evidence="2" id="KW-1185">Reference proteome</keyword>
<dbReference type="Proteomes" id="UP001499843">
    <property type="component" value="Unassembled WGS sequence"/>
</dbReference>
<proteinExistence type="predicted"/>
<name>A0ABN3CRH8_9ACTN</name>
<gene>
    <name evidence="1" type="ORF">GCM10009850_072930</name>
</gene>
<dbReference type="InterPro" id="IPR012334">
    <property type="entry name" value="Pectin_lyas_fold"/>
</dbReference>
<dbReference type="EMBL" id="BAAAQX010000023">
    <property type="protein sequence ID" value="GAA2211832.1"/>
    <property type="molecule type" value="Genomic_DNA"/>
</dbReference>
<evidence type="ECO:0000313" key="2">
    <source>
        <dbReference type="Proteomes" id="UP001499843"/>
    </source>
</evidence>
<dbReference type="InterPro" id="IPR011050">
    <property type="entry name" value="Pectin_lyase_fold/virulence"/>
</dbReference>
<comment type="caution">
    <text evidence="1">The sequence shown here is derived from an EMBL/GenBank/DDBJ whole genome shotgun (WGS) entry which is preliminary data.</text>
</comment>
<protein>
    <submittedName>
        <fullName evidence="1">Right-handed parallel beta-helix repeat-containing protein</fullName>
    </submittedName>
</protein>
<reference evidence="1 2" key="1">
    <citation type="journal article" date="2019" name="Int. J. Syst. Evol. Microbiol.">
        <title>The Global Catalogue of Microorganisms (GCM) 10K type strain sequencing project: providing services to taxonomists for standard genome sequencing and annotation.</title>
        <authorList>
            <consortium name="The Broad Institute Genomics Platform"/>
            <consortium name="The Broad Institute Genome Sequencing Center for Infectious Disease"/>
            <person name="Wu L."/>
            <person name="Ma J."/>
        </authorList>
    </citation>
    <scope>NUCLEOTIDE SEQUENCE [LARGE SCALE GENOMIC DNA]</scope>
    <source>
        <strain evidence="1 2">JCM 16114</strain>
    </source>
</reference>
<organism evidence="1 2">
    <name type="scientific">Nonomuraea monospora</name>
    <dbReference type="NCBI Taxonomy" id="568818"/>
    <lineage>
        <taxon>Bacteria</taxon>
        <taxon>Bacillati</taxon>
        <taxon>Actinomycetota</taxon>
        <taxon>Actinomycetes</taxon>
        <taxon>Streptosporangiales</taxon>
        <taxon>Streptosporangiaceae</taxon>
        <taxon>Nonomuraea</taxon>
    </lineage>
</organism>
<accession>A0ABN3CRH8</accession>